<keyword evidence="3" id="KW-1185">Reference proteome</keyword>
<evidence type="ECO:0000313" key="3">
    <source>
        <dbReference type="Proteomes" id="UP000673821"/>
    </source>
</evidence>
<gene>
    <name evidence="2" type="ORF">R69776_01517</name>
</gene>
<reference evidence="2 3" key="1">
    <citation type="submission" date="2021-02" db="EMBL/GenBank/DDBJ databases">
        <authorList>
            <person name="Vanwijnsberghe S."/>
        </authorList>
    </citation>
    <scope>NUCLEOTIDE SEQUENCE [LARGE SCALE GENOMIC DNA]</scope>
    <source>
        <strain evidence="2 3">R-69776</strain>
    </source>
</reference>
<sequence>MFAVCMALVSLPVAAEVWQPITAKGDLDYLVDSVHRIGTHVYLIDRGTVNSPQGPLKFEAPIEFDCSQHALRMAWGDVLVGGRAPQRSYGKSFGHYAAMPFVSAPASAYGEAILQWGCHLPVQPERLVNIGHSSGDKLIQIDTRSINKSGEYTSFWTRYDYPQIQFDPPYDAPYDSKREFVTVNCKTGRFRISVGYDFTPEGAVTDNMIARDDAETPIDSTDDYEVAIKAVACGKPVDPETYTGIGGETLRAKQPVSADVDIDSIPASPAVIAPAQSFYSILPDRPPFTTARIVETSKSSKLPTARIAIDIRPTAGNVERVREIYSSDFFVDRDMLGLVQLKSKMNMRSSESRTVYVAQSLTVNANTWKEGGEVSFVTESHNVPGQGEPIKYGLNCHIGSHVEAKVVNAGLDGYAWPLDCKRLNGDIAKGYYIEALGFFVTTHEDSKDFGVSDTTVDSVTIER</sequence>
<organism evidence="2 3">
    <name type="scientific">Paraburkholderia nemoris</name>
    <dbReference type="NCBI Taxonomy" id="2793076"/>
    <lineage>
        <taxon>Bacteria</taxon>
        <taxon>Pseudomonadati</taxon>
        <taxon>Pseudomonadota</taxon>
        <taxon>Betaproteobacteria</taxon>
        <taxon>Burkholderiales</taxon>
        <taxon>Burkholderiaceae</taxon>
        <taxon>Paraburkholderia</taxon>
    </lineage>
</organism>
<evidence type="ECO:0000259" key="1">
    <source>
        <dbReference type="Pfam" id="PF16747"/>
    </source>
</evidence>
<accession>A0ABN7L2I5</accession>
<dbReference type="RefSeq" id="WP_200657974.1">
    <property type="nucleotide sequence ID" value="NZ_CAJNBH010000003.1"/>
</dbReference>
<dbReference type="Pfam" id="PF16747">
    <property type="entry name" value="Adhesin_E"/>
    <property type="match status" value="1"/>
</dbReference>
<comment type="caution">
    <text evidence="2">The sequence shown here is derived from an EMBL/GenBank/DDBJ whole genome shotgun (WGS) entry which is preliminary data.</text>
</comment>
<proteinExistence type="predicted"/>
<protein>
    <recommendedName>
        <fullName evidence="1">Surface-adhesin protein E-like domain-containing protein</fullName>
    </recommendedName>
</protein>
<dbReference type="InterPro" id="IPR031939">
    <property type="entry name" value="Adhesin_E-like"/>
</dbReference>
<name>A0ABN7L2I5_9BURK</name>
<evidence type="ECO:0000313" key="2">
    <source>
        <dbReference type="EMBL" id="CAE6720060.1"/>
    </source>
</evidence>
<dbReference type="Proteomes" id="UP000673821">
    <property type="component" value="Unassembled WGS sequence"/>
</dbReference>
<feature type="domain" description="Surface-adhesin protein E-like" evidence="1">
    <location>
        <begin position="129"/>
        <end position="233"/>
    </location>
</feature>
<dbReference type="EMBL" id="CAJNBH010000003">
    <property type="protein sequence ID" value="CAE6720060.1"/>
    <property type="molecule type" value="Genomic_DNA"/>
</dbReference>